<name>A0A9N9QK08_9CUCU</name>
<dbReference type="PRINTS" id="PR01550">
    <property type="entry name" value="TOP6AFAMILY"/>
</dbReference>
<dbReference type="PANTHER" id="PTHR10848">
    <property type="entry name" value="MEIOTIC RECOMBINATION PROTEIN SPO11"/>
    <property type="match status" value="1"/>
</dbReference>
<dbReference type="Pfam" id="PF21180">
    <property type="entry name" value="TOP6A-Spo11_Toprim"/>
    <property type="match status" value="1"/>
</dbReference>
<evidence type="ECO:0000256" key="2">
    <source>
        <dbReference type="ARBA" id="ARBA00001946"/>
    </source>
</evidence>
<proteinExistence type="inferred from homology"/>
<reference evidence="12" key="1">
    <citation type="submission" date="2022-01" db="EMBL/GenBank/DDBJ databases">
        <authorList>
            <person name="King R."/>
        </authorList>
    </citation>
    <scope>NUCLEOTIDE SEQUENCE</scope>
</reference>
<evidence type="ECO:0000256" key="5">
    <source>
        <dbReference type="ARBA" id="ARBA00022723"/>
    </source>
</evidence>
<dbReference type="InterPro" id="IPR034136">
    <property type="entry name" value="TOPRIM_Topo6A/Spo11"/>
</dbReference>
<dbReference type="Gene3D" id="3.40.1360.10">
    <property type="match status" value="1"/>
</dbReference>
<accession>A0A9N9QK08</accession>
<keyword evidence="5" id="KW-0479">Metal-binding</keyword>
<keyword evidence="7" id="KW-0799">Topoisomerase</keyword>
<dbReference type="GO" id="GO:0000228">
    <property type="term" value="C:nuclear chromosome"/>
    <property type="evidence" value="ECO:0007669"/>
    <property type="project" value="TreeGrafter"/>
</dbReference>
<evidence type="ECO:0000259" key="11">
    <source>
        <dbReference type="Pfam" id="PF21180"/>
    </source>
</evidence>
<comment type="cofactor">
    <cofactor evidence="2">
        <name>Mg(2+)</name>
        <dbReference type="ChEBI" id="CHEBI:18420"/>
    </cofactor>
</comment>
<evidence type="ECO:0000256" key="9">
    <source>
        <dbReference type="ARBA" id="ARBA00023235"/>
    </source>
</evidence>
<dbReference type="InterPro" id="IPR036388">
    <property type="entry name" value="WH-like_DNA-bd_sf"/>
</dbReference>
<dbReference type="EC" id="5.6.2.2" evidence="4"/>
<evidence type="ECO:0000256" key="1">
    <source>
        <dbReference type="ARBA" id="ARBA00000185"/>
    </source>
</evidence>
<comment type="catalytic activity">
    <reaction evidence="1">
        <text>ATP-dependent breakage, passage and rejoining of double-stranded DNA.</text>
        <dbReference type="EC" id="5.6.2.2"/>
    </reaction>
</comment>
<dbReference type="GO" id="GO:0046872">
    <property type="term" value="F:metal ion binding"/>
    <property type="evidence" value="ECO:0007669"/>
    <property type="project" value="UniProtKB-KW"/>
</dbReference>
<dbReference type="EMBL" id="OU892280">
    <property type="protein sequence ID" value="CAG9768490.1"/>
    <property type="molecule type" value="Genomic_DNA"/>
</dbReference>
<keyword evidence="9" id="KW-0413">Isomerase</keyword>
<dbReference type="CDD" id="cd00223">
    <property type="entry name" value="TOPRIM_TopoIIB_SPO"/>
    <property type="match status" value="1"/>
</dbReference>
<keyword evidence="13" id="KW-1185">Reference proteome</keyword>
<evidence type="ECO:0000256" key="6">
    <source>
        <dbReference type="ARBA" id="ARBA00022842"/>
    </source>
</evidence>
<dbReference type="GO" id="GO:0000706">
    <property type="term" value="P:meiotic DNA double-strand break processing"/>
    <property type="evidence" value="ECO:0007669"/>
    <property type="project" value="TreeGrafter"/>
</dbReference>
<dbReference type="SUPFAM" id="SSF56726">
    <property type="entry name" value="DNA topoisomerase IV, alpha subunit"/>
    <property type="match status" value="1"/>
</dbReference>
<feature type="domain" description="Spo11/DNA topoisomerase VI subunit A N-terminal" evidence="10">
    <location>
        <begin position="1097"/>
        <end position="1157"/>
    </location>
</feature>
<dbReference type="GO" id="GO:0003918">
    <property type="term" value="F:DNA topoisomerase type II (double strand cut, ATP-hydrolyzing) activity"/>
    <property type="evidence" value="ECO:0007669"/>
    <property type="project" value="UniProtKB-EC"/>
</dbReference>
<organism evidence="12 13">
    <name type="scientific">Ceutorhynchus assimilis</name>
    <name type="common">cabbage seed weevil</name>
    <dbReference type="NCBI Taxonomy" id="467358"/>
    <lineage>
        <taxon>Eukaryota</taxon>
        <taxon>Metazoa</taxon>
        <taxon>Ecdysozoa</taxon>
        <taxon>Arthropoda</taxon>
        <taxon>Hexapoda</taxon>
        <taxon>Insecta</taxon>
        <taxon>Pterygota</taxon>
        <taxon>Neoptera</taxon>
        <taxon>Endopterygota</taxon>
        <taxon>Coleoptera</taxon>
        <taxon>Polyphaga</taxon>
        <taxon>Cucujiformia</taxon>
        <taxon>Curculionidae</taxon>
        <taxon>Ceutorhynchinae</taxon>
        <taxon>Ceutorhynchus</taxon>
    </lineage>
</organism>
<evidence type="ECO:0000313" key="12">
    <source>
        <dbReference type="EMBL" id="CAG9768490.1"/>
    </source>
</evidence>
<dbReference type="Proteomes" id="UP001152799">
    <property type="component" value="Chromosome 4"/>
</dbReference>
<dbReference type="GO" id="GO:0042138">
    <property type="term" value="P:meiotic DNA double-strand break formation"/>
    <property type="evidence" value="ECO:0007669"/>
    <property type="project" value="TreeGrafter"/>
</dbReference>
<dbReference type="PANTHER" id="PTHR10848:SF0">
    <property type="entry name" value="MEIOTIC RECOMBINATION PROTEIN SPO11"/>
    <property type="match status" value="1"/>
</dbReference>
<dbReference type="GO" id="GO:0007131">
    <property type="term" value="P:reciprocal meiotic recombination"/>
    <property type="evidence" value="ECO:0007669"/>
    <property type="project" value="TreeGrafter"/>
</dbReference>
<dbReference type="GO" id="GO:0005524">
    <property type="term" value="F:ATP binding"/>
    <property type="evidence" value="ECO:0007669"/>
    <property type="project" value="InterPro"/>
</dbReference>
<keyword evidence="6" id="KW-0460">Magnesium</keyword>
<dbReference type="InterPro" id="IPR036078">
    <property type="entry name" value="Spo11/TopoVI_A_sf"/>
</dbReference>
<dbReference type="Gene3D" id="1.10.10.10">
    <property type="entry name" value="Winged helix-like DNA-binding domain superfamily/Winged helix DNA-binding domain"/>
    <property type="match status" value="1"/>
</dbReference>
<protein>
    <recommendedName>
        <fullName evidence="4">DNA topoisomerase (ATP-hydrolyzing)</fullName>
        <ecNumber evidence="4">5.6.2.2</ecNumber>
    </recommendedName>
</protein>
<dbReference type="InterPro" id="IPR002815">
    <property type="entry name" value="Spo11/TopoVI_A"/>
</dbReference>
<evidence type="ECO:0000256" key="7">
    <source>
        <dbReference type="ARBA" id="ARBA00023029"/>
    </source>
</evidence>
<evidence type="ECO:0000259" key="10">
    <source>
        <dbReference type="Pfam" id="PF04406"/>
    </source>
</evidence>
<dbReference type="GO" id="GO:0003677">
    <property type="term" value="F:DNA binding"/>
    <property type="evidence" value="ECO:0007669"/>
    <property type="project" value="UniProtKB-KW"/>
</dbReference>
<comment type="similarity">
    <text evidence="3">Belongs to the TOP6A family.</text>
</comment>
<dbReference type="OrthoDB" id="5377392at2759"/>
<sequence length="1377" mass="159480">MDDEYFYRINLLFRDNKSKVKLRILPDEDEATKRRRKARKKLKRMREVSTPKKIAHNIKANTLTNSNTPLLDKFFEAFPITAFQTGNQNIPGCPKKPTEMNLETIEKQTPQATISEKGELSMEVCVNITIDQKENLSETDYDQNNTVLEGLFKSDQINQTPKKYYEYFGSERLDKSIITGSNKSSSTISSSSPQFYYCEEPDRSDQLISKELECQKEIKYTPETQNKCHNFTNEAIVFKPATSTFNRNKENSGRSGKSLLSVDSVKRFQSSPEDITKMHFKKTTKCSPNIFSHRFRTISKPSLSQEKQSNFYEANRIKRRLIFDDKQVNVVSREFENNSAGKIVRFNESEKDRPHQDFFTKINYNSKQSFQQHPNVYMFETKNNTSFFERQQCNSQKVSQIKRNLLFQDKEVNKNYSFWEFENYKAGKNVPPNESYRDIPQQTSKFLAKETNINLLDHLVLNDKSYFNCKKNLQDQQPASATSATTFEKINAASHKVTDRFVKSKQSATCLSNPDGDNWPPKFEETAAFLRKLLQGKSERASLKLTASEIQSIDHCDAFNKEIDQTSQPNNSEIVARKMVNNAAASQMSQIISQTTLFSSEGYETMPSNDNISDKPSDNRETPIFFKENAVDYIEKNLENDNSKQGATENNGSASYVQNLKNIGVVEGDSNAAMKQRPCSQSQPTITNFSCDMQNTPNQPIHIVSCKQSAPEVSKVDTQNKNKPDMKTNFISTSCVEQHDNEPTTFRDNATKNNREIDIINVPPESIINHENMQITEDLINDTLFTENIIDTLFTSNDYDENLLFNKPDKWFNFSNKPTVESNNIFSSQPNMFQEDPFMISQENRKCCSQMDNEIAQKECKLRESNALANCIIHKDNLLKELLTQKNDILKSLHKNRRKIQISDEQEVLAKTYIKKYTKDNMRIFKIKQQFKSKFNEQYQPPEEQIMNRFTEKANKDFRDDESLTYVEELERVSSPNSYMTDDTNLNVLPTSNESENLSQTQLLLREAIDELYKDPTLQFSRYSESAPKELDRTSILVQIQTIIIGILEDYENNDTPYFEFPMSIDYIFKDERYQIKESARLRRICFKINNMVGPTRFNVMLFVLNKIRILLETDTKLTKREIYYQVRTILKKPYLVDTIICNISRILKVGPWALNITAQKGLVYGNLKLVMDDAEIVNCNVPGTCVPKDVTSICEIHTDAHFILVVEKDSIFQKLIDEDLPKRLTRPFILITGKGYPDLSTQLFLKKLWMTLSVPVFILVDADPDGISIMFNYRFGSLTNAHISEHLAIPKARWIGVFPTDIRKFEFPEQCLSKREIEKLQSMLRMECVRKNQKIKEQLEYQLDHGIKTGIEGVQKNETYLSNQYLTTKFYSKDFI</sequence>
<evidence type="ECO:0000256" key="8">
    <source>
        <dbReference type="ARBA" id="ARBA00023125"/>
    </source>
</evidence>
<feature type="domain" description="Topoisomerase 6 subunit A/Spo11 TOPRIM" evidence="11">
    <location>
        <begin position="1203"/>
        <end position="1370"/>
    </location>
</feature>
<evidence type="ECO:0000256" key="4">
    <source>
        <dbReference type="ARBA" id="ARBA00012895"/>
    </source>
</evidence>
<evidence type="ECO:0000256" key="3">
    <source>
        <dbReference type="ARBA" id="ARBA00006559"/>
    </source>
</evidence>
<keyword evidence="8" id="KW-0238">DNA-binding</keyword>
<gene>
    <name evidence="12" type="ORF">CEUTPL_LOCUS9028</name>
</gene>
<evidence type="ECO:0000313" key="13">
    <source>
        <dbReference type="Proteomes" id="UP001152799"/>
    </source>
</evidence>
<dbReference type="InterPro" id="IPR013049">
    <property type="entry name" value="Spo11/TopoVI_A_N"/>
</dbReference>
<dbReference type="Pfam" id="PF04406">
    <property type="entry name" value="TP6A_N"/>
    <property type="match status" value="1"/>
</dbReference>